<dbReference type="InterPro" id="IPR051558">
    <property type="entry name" value="Metallophosphoesterase_PAP"/>
</dbReference>
<dbReference type="PANTHER" id="PTHR10161:SF14">
    <property type="entry name" value="TARTRATE-RESISTANT ACID PHOSPHATASE TYPE 5"/>
    <property type="match status" value="1"/>
</dbReference>
<feature type="compositionally biased region" description="Basic and acidic residues" evidence="3">
    <location>
        <begin position="541"/>
        <end position="554"/>
    </location>
</feature>
<evidence type="ECO:0000256" key="2">
    <source>
        <dbReference type="ARBA" id="ARBA00022801"/>
    </source>
</evidence>
<evidence type="ECO:0000256" key="4">
    <source>
        <dbReference type="SAM" id="Phobius"/>
    </source>
</evidence>
<dbReference type="GO" id="GO:0016787">
    <property type="term" value="F:hydrolase activity"/>
    <property type="evidence" value="ECO:0007669"/>
    <property type="project" value="UniProtKB-KW"/>
</dbReference>
<dbReference type="AlphaFoldDB" id="A0A1A8YQL3"/>
<sequence>MQGGNERRAWLKCLVKNKRPNAPFVFLYFLFSLLFPYFPFCVLYSTFFLVHTLLPPTLLPLYSINPSPLLENMNFCKTVFNVFFVLLFISSYRIKCQLRFASLGDWGKETKSQLLNAKYFKQYIKNERVTFIVSPGSNFLDGVKGLNDPAWKNLYEDVYAEEKGDMYMPFFTVLGTGDWTGNYNSELLKGQGYYMEKDGQTSIEKEEEKTDYPKWIIPNYWYHYFTHFTVSSGPSIVKTGHKDMAAAFIFIDTWILSSNFPYKDIHEKAWNDLKLQLNVSKKIADFVIVVADKPIYSSGSSRGNSYLAYYLLPLLKDAHVDLYIAGHDNNMEVIEDSDIAHVTCGSSAVSNGKLAMKSSKSLFFSTDIGFCIHELGSNGITTKFVSSKNGDVIYTHKIGLKKKKSLDKVNSLQYFASLPKVELTDVPASGPMGNKDTFVRIVGTIGILISSPSSASVPTSGNDVSVVTPMVTSIATEVVTSVATEVVASITTEVVASITTEVVTSVATEVVTFGSNSGGDIFGSNSGGDIFGSDSDGDIFGNDRENDTGDDRDSSSGGENAPWL</sequence>
<feature type="region of interest" description="Disordered" evidence="3">
    <location>
        <begin position="524"/>
        <end position="564"/>
    </location>
</feature>
<proteinExistence type="predicted"/>
<evidence type="ECO:0000313" key="6">
    <source>
        <dbReference type="EMBL" id="SBT33903.1"/>
    </source>
</evidence>
<dbReference type="Gene3D" id="3.60.21.10">
    <property type="match status" value="1"/>
</dbReference>
<keyword evidence="4" id="KW-0472">Membrane</keyword>
<keyword evidence="4" id="KW-1133">Transmembrane helix</keyword>
<feature type="transmembrane region" description="Helical" evidence="4">
    <location>
        <begin position="21"/>
        <end position="38"/>
    </location>
</feature>
<dbReference type="SUPFAM" id="SSF56300">
    <property type="entry name" value="Metallo-dependent phosphatases"/>
    <property type="match status" value="1"/>
</dbReference>
<feature type="compositionally biased region" description="Low complexity" evidence="3">
    <location>
        <begin position="531"/>
        <end position="540"/>
    </location>
</feature>
<reference evidence="7" key="1">
    <citation type="submission" date="2016-05" db="EMBL/GenBank/DDBJ databases">
        <authorList>
            <person name="Naeem Raeece"/>
        </authorList>
    </citation>
    <scope>NUCLEOTIDE SEQUENCE [LARGE SCALE GENOMIC DNA]</scope>
</reference>
<dbReference type="EMBL" id="FLRE01000068">
    <property type="protein sequence ID" value="SBT33903.1"/>
    <property type="molecule type" value="Genomic_DNA"/>
</dbReference>
<keyword evidence="1" id="KW-0732">Signal</keyword>
<protein>
    <submittedName>
        <fullName evidence="6">Glideosome-associated protein 50, putative</fullName>
    </submittedName>
</protein>
<dbReference type="Pfam" id="PF00149">
    <property type="entry name" value="Metallophos"/>
    <property type="match status" value="1"/>
</dbReference>
<dbReference type="Proteomes" id="UP000078550">
    <property type="component" value="Unassembled WGS sequence"/>
</dbReference>
<organism evidence="6 7">
    <name type="scientific">Plasmodium ovale wallikeri</name>
    <dbReference type="NCBI Taxonomy" id="864142"/>
    <lineage>
        <taxon>Eukaryota</taxon>
        <taxon>Sar</taxon>
        <taxon>Alveolata</taxon>
        <taxon>Apicomplexa</taxon>
        <taxon>Aconoidasida</taxon>
        <taxon>Haemosporida</taxon>
        <taxon>Plasmodiidae</taxon>
        <taxon>Plasmodium</taxon>
        <taxon>Plasmodium (Plasmodium)</taxon>
    </lineage>
</organism>
<dbReference type="InterPro" id="IPR029052">
    <property type="entry name" value="Metallo-depent_PP-like"/>
</dbReference>
<keyword evidence="2" id="KW-0378">Hydrolase</keyword>
<evidence type="ECO:0000256" key="3">
    <source>
        <dbReference type="SAM" id="MobiDB-lite"/>
    </source>
</evidence>
<gene>
    <name evidence="6" type="ORF">POVWA2_017180</name>
</gene>
<evidence type="ECO:0000259" key="5">
    <source>
        <dbReference type="Pfam" id="PF00149"/>
    </source>
</evidence>
<dbReference type="PANTHER" id="PTHR10161">
    <property type="entry name" value="TARTRATE-RESISTANT ACID PHOSPHATASE TYPE 5"/>
    <property type="match status" value="1"/>
</dbReference>
<dbReference type="InterPro" id="IPR004843">
    <property type="entry name" value="Calcineurin-like_PHP"/>
</dbReference>
<keyword evidence="4" id="KW-0812">Transmembrane</keyword>
<feature type="domain" description="Calcineurin-like phosphoesterase" evidence="5">
    <location>
        <begin position="99"/>
        <end position="328"/>
    </location>
</feature>
<evidence type="ECO:0000313" key="7">
    <source>
        <dbReference type="Proteomes" id="UP000078550"/>
    </source>
</evidence>
<accession>A0A1A8YQL3</accession>
<name>A0A1A8YQL3_PLAOA</name>
<evidence type="ECO:0000256" key="1">
    <source>
        <dbReference type="ARBA" id="ARBA00022729"/>
    </source>
</evidence>